<keyword evidence="1" id="KW-0175">Coiled coil</keyword>
<feature type="compositionally biased region" description="Basic and acidic residues" evidence="2">
    <location>
        <begin position="341"/>
        <end position="352"/>
    </location>
</feature>
<evidence type="ECO:0000256" key="1">
    <source>
        <dbReference type="SAM" id="Coils"/>
    </source>
</evidence>
<name>A0A5J4UZ87_9EUKA</name>
<evidence type="ECO:0000313" key="4">
    <source>
        <dbReference type="Proteomes" id="UP000324800"/>
    </source>
</evidence>
<feature type="compositionally biased region" description="Acidic residues" evidence="2">
    <location>
        <begin position="552"/>
        <end position="563"/>
    </location>
</feature>
<feature type="compositionally biased region" description="Basic residues" evidence="2">
    <location>
        <begin position="659"/>
        <end position="671"/>
    </location>
</feature>
<dbReference type="AlphaFoldDB" id="A0A5J4UZ87"/>
<evidence type="ECO:0000256" key="2">
    <source>
        <dbReference type="SAM" id="MobiDB-lite"/>
    </source>
</evidence>
<reference evidence="3 4" key="1">
    <citation type="submission" date="2019-03" db="EMBL/GenBank/DDBJ databases">
        <title>Single cell metagenomics reveals metabolic interactions within the superorganism composed of flagellate Streblomastix strix and complex community of Bacteroidetes bacteria on its surface.</title>
        <authorList>
            <person name="Treitli S.C."/>
            <person name="Kolisko M."/>
            <person name="Husnik F."/>
            <person name="Keeling P."/>
            <person name="Hampl V."/>
        </authorList>
    </citation>
    <scope>NUCLEOTIDE SEQUENCE [LARGE SCALE GENOMIC DNA]</scope>
    <source>
        <strain evidence="3">ST1C</strain>
    </source>
</reference>
<dbReference type="EMBL" id="SNRW01011517">
    <property type="protein sequence ID" value="KAA6375045.1"/>
    <property type="molecule type" value="Genomic_DNA"/>
</dbReference>
<proteinExistence type="predicted"/>
<feature type="coiled-coil region" evidence="1">
    <location>
        <begin position="463"/>
        <end position="500"/>
    </location>
</feature>
<accession>A0A5J4UZ87</accession>
<feature type="region of interest" description="Disordered" evidence="2">
    <location>
        <begin position="586"/>
        <end position="671"/>
    </location>
</feature>
<feature type="region of interest" description="Disordered" evidence="2">
    <location>
        <begin position="219"/>
        <end position="251"/>
    </location>
</feature>
<feature type="region of interest" description="Disordered" evidence="2">
    <location>
        <begin position="531"/>
        <end position="563"/>
    </location>
</feature>
<feature type="region of interest" description="Disordered" evidence="2">
    <location>
        <begin position="330"/>
        <end position="409"/>
    </location>
</feature>
<comment type="caution">
    <text evidence="3">The sequence shown here is derived from an EMBL/GenBank/DDBJ whole genome shotgun (WGS) entry which is preliminary data.</text>
</comment>
<evidence type="ECO:0000313" key="3">
    <source>
        <dbReference type="EMBL" id="KAA6375045.1"/>
    </source>
</evidence>
<sequence length="671" mass="77022">MLGAQVIARSDTANKDAIGITNLLFGIQQLGKARVKTKRFRQLAPSAIWKQVMRPMLNQNEIPALAQKQEIQIRIQDDMPPPNSGPRDQPPPIHELYAQRNAAIPQSTIFPSTLNAKQESPKILNVLTKETIKDHMHKWMQKGFDLIRVSKDDEGHYWPGFGPGVPHATDWRKTKQQGQTQSMDEFRAFWREYNFDLSVACVRRDYDLEDDSEILQPTKTTRREFRNKFGRNRNRSLSPHNKRSRYDSNDRGLRIKRKIRIKKLFKVQRTLEFKINCRQRLQWIRDQDRYREAQKYNPYTKQAFNKTKNPINWNKTHQYEGECWDDNPNDDWTKRTQMQKDPPDNHSDKDSTWSEDEAPQHHATPPQPKQPIQQTQRVQQIQVQPKQQAPALVPKKKGRKEQSPNQDDIDVLEIIQERLAALQKENKDLSIPDSDSDCTGMNKDKSVIQSQLSVTPTQNPQHRSGMRQGLKKAERELELLKTKKQLRQQENNDLNNINVEMPDIHGTVGQLTCLQPSPSAEVPCLNAGLKPKEAGSISASNRERTEPQINEGYDDNANEEEDEQIDEAALNQQKDYRVNTISQAPVQENLSKQSQNIQGLNALNQMEKDDAGPAPVGVQEKPKKGKRSKKAKTEGLNASVEQNQGNNAQYQTNTASKVPRPKAVPKKARSS</sequence>
<protein>
    <submittedName>
        <fullName evidence="3">Uncharacterized protein</fullName>
    </submittedName>
</protein>
<feature type="compositionally biased region" description="Polar residues" evidence="2">
    <location>
        <begin position="586"/>
        <end position="604"/>
    </location>
</feature>
<dbReference type="Proteomes" id="UP000324800">
    <property type="component" value="Unassembled WGS sequence"/>
</dbReference>
<feature type="compositionally biased region" description="Low complexity" evidence="2">
    <location>
        <begin position="370"/>
        <end position="390"/>
    </location>
</feature>
<gene>
    <name evidence="3" type="ORF">EZS28_029429</name>
</gene>
<feature type="compositionally biased region" description="Polar residues" evidence="2">
    <location>
        <begin position="639"/>
        <end position="654"/>
    </location>
</feature>
<organism evidence="3 4">
    <name type="scientific">Streblomastix strix</name>
    <dbReference type="NCBI Taxonomy" id="222440"/>
    <lineage>
        <taxon>Eukaryota</taxon>
        <taxon>Metamonada</taxon>
        <taxon>Preaxostyla</taxon>
        <taxon>Oxymonadida</taxon>
        <taxon>Streblomastigidae</taxon>
        <taxon>Streblomastix</taxon>
    </lineage>
</organism>